<keyword evidence="17" id="KW-1208">Phospholipid metabolism</keyword>
<feature type="transmembrane region" description="Helical" evidence="19">
    <location>
        <begin position="132"/>
        <end position="153"/>
    </location>
</feature>
<feature type="transmembrane region" description="Helical" evidence="19">
    <location>
        <begin position="105"/>
        <end position="126"/>
    </location>
</feature>
<evidence type="ECO:0000256" key="8">
    <source>
        <dbReference type="ARBA" id="ARBA00022475"/>
    </source>
</evidence>
<evidence type="ECO:0000256" key="17">
    <source>
        <dbReference type="ARBA" id="ARBA00023264"/>
    </source>
</evidence>
<evidence type="ECO:0000256" key="13">
    <source>
        <dbReference type="ARBA" id="ARBA00022989"/>
    </source>
</evidence>
<feature type="transmembrane region" description="Helical" evidence="19">
    <location>
        <begin position="74"/>
        <end position="93"/>
    </location>
</feature>
<feature type="transmembrane region" description="Helical" evidence="19">
    <location>
        <begin position="174"/>
        <end position="193"/>
    </location>
</feature>
<organism evidence="20 21">
    <name type="scientific">Marinobacterium maritimum</name>
    <dbReference type="NCBI Taxonomy" id="500162"/>
    <lineage>
        <taxon>Bacteria</taxon>
        <taxon>Pseudomonadati</taxon>
        <taxon>Pseudomonadota</taxon>
        <taxon>Gammaproteobacteria</taxon>
        <taxon>Oceanospirillales</taxon>
        <taxon>Oceanospirillaceae</taxon>
        <taxon>Marinobacterium</taxon>
    </lineage>
</organism>
<keyword evidence="12 18" id="KW-0548">Nucleotidyltransferase</keyword>
<evidence type="ECO:0000256" key="5">
    <source>
        <dbReference type="ARBA" id="ARBA00010185"/>
    </source>
</evidence>
<evidence type="ECO:0000256" key="15">
    <source>
        <dbReference type="ARBA" id="ARBA00023136"/>
    </source>
</evidence>
<comment type="pathway">
    <text evidence="3 18">Phospholipid metabolism; CDP-diacylglycerol biosynthesis; CDP-diacylglycerol from sn-glycerol 3-phosphate: step 3/3.</text>
</comment>
<name>A0ABN1I7T5_9GAMM</name>
<dbReference type="RefSeq" id="WP_343806306.1">
    <property type="nucleotide sequence ID" value="NZ_BAAAET010000003.1"/>
</dbReference>
<protein>
    <recommendedName>
        <fullName evidence="7 18">Phosphatidate cytidylyltransferase</fullName>
        <ecNumber evidence="6 18">2.7.7.41</ecNumber>
    </recommendedName>
</protein>
<evidence type="ECO:0000256" key="9">
    <source>
        <dbReference type="ARBA" id="ARBA00022516"/>
    </source>
</evidence>
<feature type="transmembrane region" description="Helical" evidence="19">
    <location>
        <begin position="199"/>
        <end position="220"/>
    </location>
</feature>
<sequence>MLKQRILTALLLAPVALAALFLLPQKPFELAAAAVFLYGAWEWGNLCRLQPGARVAYVLALAGMMALVGTQLLLQPWALGVALVFWLAALFLVRGYPDSARWCRSLAGMLMGVLVLVPSWFALTALRAQEQGLTLLLMLLMLVWGADIGAYAAGKTCGRNKLMPAVSPGKTREGLWGGLSVCALVGVGFSIWLELGLVASVYLVLLSIMTGLVSVLGDLLESLFKRERGIKDSGKLLPGHGGVLDRIDSLTAAAPIFLAGLYFLQGA</sequence>
<evidence type="ECO:0000256" key="19">
    <source>
        <dbReference type="SAM" id="Phobius"/>
    </source>
</evidence>
<evidence type="ECO:0000256" key="2">
    <source>
        <dbReference type="ARBA" id="ARBA00004651"/>
    </source>
</evidence>
<dbReference type="EC" id="2.7.7.41" evidence="6 18"/>
<keyword evidence="13 19" id="KW-1133">Transmembrane helix</keyword>
<evidence type="ECO:0000256" key="12">
    <source>
        <dbReference type="ARBA" id="ARBA00022695"/>
    </source>
</evidence>
<dbReference type="PANTHER" id="PTHR46382">
    <property type="entry name" value="PHOSPHATIDATE CYTIDYLYLTRANSFERASE"/>
    <property type="match status" value="1"/>
</dbReference>
<evidence type="ECO:0000256" key="18">
    <source>
        <dbReference type="RuleBase" id="RU003938"/>
    </source>
</evidence>
<keyword evidence="14" id="KW-0443">Lipid metabolism</keyword>
<comment type="caution">
    <text evidence="20">The sequence shown here is derived from an EMBL/GenBank/DDBJ whole genome shotgun (WGS) entry which is preliminary data.</text>
</comment>
<reference evidence="20 21" key="1">
    <citation type="journal article" date="2019" name="Int. J. Syst. Evol. Microbiol.">
        <title>The Global Catalogue of Microorganisms (GCM) 10K type strain sequencing project: providing services to taxonomists for standard genome sequencing and annotation.</title>
        <authorList>
            <consortium name="The Broad Institute Genomics Platform"/>
            <consortium name="The Broad Institute Genome Sequencing Center for Infectious Disease"/>
            <person name="Wu L."/>
            <person name="Ma J."/>
        </authorList>
    </citation>
    <scope>NUCLEOTIDE SEQUENCE [LARGE SCALE GENOMIC DNA]</scope>
    <source>
        <strain evidence="20 21">JCM 15134</strain>
    </source>
</reference>
<evidence type="ECO:0000256" key="1">
    <source>
        <dbReference type="ARBA" id="ARBA00001698"/>
    </source>
</evidence>
<evidence type="ECO:0000256" key="3">
    <source>
        <dbReference type="ARBA" id="ARBA00005119"/>
    </source>
</evidence>
<evidence type="ECO:0000313" key="20">
    <source>
        <dbReference type="EMBL" id="GAA0695694.1"/>
    </source>
</evidence>
<proteinExistence type="inferred from homology"/>
<evidence type="ECO:0000256" key="4">
    <source>
        <dbReference type="ARBA" id="ARBA00005189"/>
    </source>
</evidence>
<keyword evidence="21" id="KW-1185">Reference proteome</keyword>
<keyword evidence="15 19" id="KW-0472">Membrane</keyword>
<accession>A0ABN1I7T5</accession>
<evidence type="ECO:0000256" key="14">
    <source>
        <dbReference type="ARBA" id="ARBA00023098"/>
    </source>
</evidence>
<dbReference type="PANTHER" id="PTHR46382:SF1">
    <property type="entry name" value="PHOSPHATIDATE CYTIDYLYLTRANSFERASE"/>
    <property type="match status" value="1"/>
</dbReference>
<keyword evidence="9" id="KW-0444">Lipid biosynthesis</keyword>
<dbReference type="GO" id="GO:0016779">
    <property type="term" value="F:nucleotidyltransferase activity"/>
    <property type="evidence" value="ECO:0007669"/>
    <property type="project" value="UniProtKB-KW"/>
</dbReference>
<comment type="similarity">
    <text evidence="5 18">Belongs to the CDS family.</text>
</comment>
<dbReference type="EMBL" id="BAAAET010000003">
    <property type="protein sequence ID" value="GAA0695694.1"/>
    <property type="molecule type" value="Genomic_DNA"/>
</dbReference>
<evidence type="ECO:0000256" key="11">
    <source>
        <dbReference type="ARBA" id="ARBA00022692"/>
    </source>
</evidence>
<keyword evidence="16" id="KW-0594">Phospholipid biosynthesis</keyword>
<gene>
    <name evidence="20" type="ORF">GCM10009104_24370</name>
</gene>
<keyword evidence="11 18" id="KW-0812">Transmembrane</keyword>
<evidence type="ECO:0000256" key="6">
    <source>
        <dbReference type="ARBA" id="ARBA00012487"/>
    </source>
</evidence>
<dbReference type="Pfam" id="PF01148">
    <property type="entry name" value="CTP_transf_1"/>
    <property type="match status" value="1"/>
</dbReference>
<evidence type="ECO:0000256" key="7">
    <source>
        <dbReference type="ARBA" id="ARBA00019373"/>
    </source>
</evidence>
<evidence type="ECO:0000256" key="10">
    <source>
        <dbReference type="ARBA" id="ARBA00022679"/>
    </source>
</evidence>
<comment type="pathway">
    <text evidence="4">Lipid metabolism.</text>
</comment>
<dbReference type="InterPro" id="IPR000374">
    <property type="entry name" value="PC_trans"/>
</dbReference>
<keyword evidence="10 18" id="KW-0808">Transferase</keyword>
<dbReference type="PROSITE" id="PS01315">
    <property type="entry name" value="CDS"/>
    <property type="match status" value="1"/>
</dbReference>
<comment type="catalytic activity">
    <reaction evidence="1 18">
        <text>a 1,2-diacyl-sn-glycero-3-phosphate + CTP + H(+) = a CDP-1,2-diacyl-sn-glycerol + diphosphate</text>
        <dbReference type="Rhea" id="RHEA:16229"/>
        <dbReference type="ChEBI" id="CHEBI:15378"/>
        <dbReference type="ChEBI" id="CHEBI:33019"/>
        <dbReference type="ChEBI" id="CHEBI:37563"/>
        <dbReference type="ChEBI" id="CHEBI:58332"/>
        <dbReference type="ChEBI" id="CHEBI:58608"/>
        <dbReference type="EC" id="2.7.7.41"/>
    </reaction>
</comment>
<comment type="subcellular location">
    <subcellularLocation>
        <location evidence="2">Cell membrane</location>
        <topology evidence="2">Multi-pass membrane protein</topology>
    </subcellularLocation>
</comment>
<dbReference type="Proteomes" id="UP001499915">
    <property type="component" value="Unassembled WGS sequence"/>
</dbReference>
<evidence type="ECO:0000313" key="21">
    <source>
        <dbReference type="Proteomes" id="UP001499915"/>
    </source>
</evidence>
<keyword evidence="8" id="KW-1003">Cell membrane</keyword>
<evidence type="ECO:0000256" key="16">
    <source>
        <dbReference type="ARBA" id="ARBA00023209"/>
    </source>
</evidence>